<dbReference type="PANTHER" id="PTHR37828">
    <property type="entry name" value="GSR2449 PROTEIN"/>
    <property type="match status" value="1"/>
</dbReference>
<feature type="domain" description="YCII-related" evidence="2">
    <location>
        <begin position="2"/>
        <end position="75"/>
    </location>
</feature>
<name>A0A059FDF5_9PROT</name>
<dbReference type="InterPro" id="IPR011008">
    <property type="entry name" value="Dimeric_a/b-barrel"/>
</dbReference>
<dbReference type="SUPFAM" id="SSF54909">
    <property type="entry name" value="Dimeric alpha+beta barrel"/>
    <property type="match status" value="1"/>
</dbReference>
<dbReference type="STRING" id="1280952.HJA_09174"/>
<accession>A0A059FDF5</accession>
<dbReference type="RefSeq" id="WP_035581271.1">
    <property type="nucleotide sequence ID" value="NZ_ARYJ01000005.1"/>
</dbReference>
<dbReference type="PATRIC" id="fig|1280952.3.peg.1830"/>
<reference evidence="3 4" key="1">
    <citation type="journal article" date="2014" name="Antonie Van Leeuwenhoek">
        <title>Hyphomonas beringensis sp. nov. and Hyphomonas chukchiensis sp. nov., isolated from surface seawater of the Bering Sea and Chukchi Sea.</title>
        <authorList>
            <person name="Li C."/>
            <person name="Lai Q."/>
            <person name="Li G."/>
            <person name="Dong C."/>
            <person name="Wang J."/>
            <person name="Liao Y."/>
            <person name="Shao Z."/>
        </authorList>
    </citation>
    <scope>NUCLEOTIDE SEQUENCE [LARGE SCALE GENOMIC DNA]</scope>
    <source>
        <strain evidence="3 4">VP2</strain>
    </source>
</reference>
<dbReference type="PANTHER" id="PTHR37828:SF1">
    <property type="entry name" value="YCII-RELATED DOMAIN-CONTAINING PROTEIN"/>
    <property type="match status" value="1"/>
</dbReference>
<evidence type="ECO:0000313" key="4">
    <source>
        <dbReference type="Proteomes" id="UP000024816"/>
    </source>
</evidence>
<evidence type="ECO:0000313" key="3">
    <source>
        <dbReference type="EMBL" id="KCZ88528.1"/>
    </source>
</evidence>
<comment type="similarity">
    <text evidence="1">Belongs to the YciI family.</text>
</comment>
<evidence type="ECO:0000256" key="1">
    <source>
        <dbReference type="ARBA" id="ARBA00007689"/>
    </source>
</evidence>
<organism evidence="3 4">
    <name type="scientific">Hyphomonas jannaschiana VP2</name>
    <dbReference type="NCBI Taxonomy" id="1280952"/>
    <lineage>
        <taxon>Bacteria</taxon>
        <taxon>Pseudomonadati</taxon>
        <taxon>Pseudomonadota</taxon>
        <taxon>Alphaproteobacteria</taxon>
        <taxon>Hyphomonadales</taxon>
        <taxon>Hyphomonadaceae</taxon>
        <taxon>Hyphomonas</taxon>
    </lineage>
</organism>
<comment type="caution">
    <text evidence="3">The sequence shown here is derived from an EMBL/GenBank/DDBJ whole genome shotgun (WGS) entry which is preliminary data.</text>
</comment>
<dbReference type="AlphaFoldDB" id="A0A059FDF5"/>
<keyword evidence="4" id="KW-1185">Reference proteome</keyword>
<sequence>MYVVLLKFSGNKSKAPDLMDGHNAWIREGFEAGVFLAAGSLQPNAGGGILAHGTTREALDARIAADPFVAEGVVTADVLEITPARTDPRLDFLKA</sequence>
<proteinExistence type="inferred from homology"/>
<protein>
    <recommendedName>
        <fullName evidence="2">YCII-related domain-containing protein</fullName>
    </recommendedName>
</protein>
<dbReference type="Gene3D" id="3.30.70.1060">
    <property type="entry name" value="Dimeric alpha+beta barrel"/>
    <property type="match status" value="1"/>
</dbReference>
<dbReference type="Proteomes" id="UP000024816">
    <property type="component" value="Unassembled WGS sequence"/>
</dbReference>
<dbReference type="Pfam" id="PF03795">
    <property type="entry name" value="YCII"/>
    <property type="match status" value="1"/>
</dbReference>
<dbReference type="InterPro" id="IPR005545">
    <property type="entry name" value="YCII"/>
</dbReference>
<dbReference type="EMBL" id="ARYJ01000005">
    <property type="protein sequence ID" value="KCZ88528.1"/>
    <property type="molecule type" value="Genomic_DNA"/>
</dbReference>
<dbReference type="eggNOG" id="COG2350">
    <property type="taxonomic scope" value="Bacteria"/>
</dbReference>
<dbReference type="OrthoDB" id="9814407at2"/>
<evidence type="ECO:0000259" key="2">
    <source>
        <dbReference type="Pfam" id="PF03795"/>
    </source>
</evidence>
<gene>
    <name evidence="3" type="ORF">HJA_09174</name>
</gene>